<dbReference type="GO" id="GO:0000155">
    <property type="term" value="F:phosphorelay sensor kinase activity"/>
    <property type="evidence" value="ECO:0007669"/>
    <property type="project" value="TreeGrafter"/>
</dbReference>
<dbReference type="PANTHER" id="PTHR43547">
    <property type="entry name" value="TWO-COMPONENT HISTIDINE KINASE"/>
    <property type="match status" value="1"/>
</dbReference>
<protein>
    <recommendedName>
        <fullName evidence="2">histidine kinase</fullName>
        <ecNumber evidence="2">2.7.13.3</ecNumber>
    </recommendedName>
</protein>
<comment type="catalytic activity">
    <reaction evidence="1">
        <text>ATP + protein L-histidine = ADP + protein N-phospho-L-histidine.</text>
        <dbReference type="EC" id="2.7.13.3"/>
    </reaction>
</comment>
<dbReference type="InterPro" id="IPR005467">
    <property type="entry name" value="His_kinase_dom"/>
</dbReference>
<evidence type="ECO:0000256" key="3">
    <source>
        <dbReference type="ARBA" id="ARBA00022553"/>
    </source>
</evidence>
<dbReference type="SUPFAM" id="SSF55874">
    <property type="entry name" value="ATPase domain of HSP90 chaperone/DNA topoisomerase II/histidine kinase"/>
    <property type="match status" value="1"/>
</dbReference>
<evidence type="ECO:0000256" key="2">
    <source>
        <dbReference type="ARBA" id="ARBA00012438"/>
    </source>
</evidence>
<dbReference type="PRINTS" id="PR00344">
    <property type="entry name" value="BCTRLSENSOR"/>
</dbReference>
<dbReference type="RefSeq" id="WP_009205328.1">
    <property type="nucleotide sequence ID" value="NC_022357.1"/>
</dbReference>
<accession>S6AAP2</accession>
<keyword evidence="6" id="KW-1185">Reference proteome</keyword>
<dbReference type="eggNOG" id="COG2205">
    <property type="taxonomic scope" value="Bacteria"/>
</dbReference>
<gene>
    <name evidence="5" type="ORF">SCD_n02322</name>
</gene>
<organism evidence="5 6">
    <name type="scientific">Sulfuricella denitrificans (strain DSM 22764 / NBRC 105220 / skB26)</name>
    <dbReference type="NCBI Taxonomy" id="1163617"/>
    <lineage>
        <taxon>Bacteria</taxon>
        <taxon>Pseudomonadati</taxon>
        <taxon>Pseudomonadota</taxon>
        <taxon>Betaproteobacteria</taxon>
        <taxon>Nitrosomonadales</taxon>
        <taxon>Sulfuricellaceae</taxon>
        <taxon>Sulfuricella</taxon>
    </lineage>
</organism>
<evidence type="ECO:0000259" key="4">
    <source>
        <dbReference type="PROSITE" id="PS50109"/>
    </source>
</evidence>
<evidence type="ECO:0000313" key="6">
    <source>
        <dbReference type="Proteomes" id="UP000015559"/>
    </source>
</evidence>
<dbReference type="KEGG" id="sdr:SCD_n02322"/>
<dbReference type="EC" id="2.7.13.3" evidence="2"/>
<dbReference type="Pfam" id="PF02518">
    <property type="entry name" value="HATPase_c"/>
    <property type="match status" value="1"/>
</dbReference>
<dbReference type="HOGENOM" id="CLU_105049_0_0_4"/>
<dbReference type="STRING" id="1163617.SCD_n02322"/>
<keyword evidence="5" id="KW-0808">Transferase</keyword>
<dbReference type="PROSITE" id="PS50109">
    <property type="entry name" value="HIS_KIN"/>
    <property type="match status" value="1"/>
</dbReference>
<dbReference type="PANTHER" id="PTHR43547:SF2">
    <property type="entry name" value="HYBRID SIGNAL TRANSDUCTION HISTIDINE KINASE C"/>
    <property type="match status" value="1"/>
</dbReference>
<sequence length="243" mass="26344">MTSQEGKRQIATRGELDAIDFAALFAAQIHDLKNLLFLLLNSLDETLNNYHASSGTNDEEPSNLALLKYNGQLINDKLIQMLSLFRFAQGPYVIDIAYRPVEDLIEEVVAEAKPLLGARSIAISSDVETGLCWFFDRDLVAGVLNNAIHNALQCAKSEIRLSAAVENGFLAIRVEDDGDGFPQEIMENGGRMKSLDLSGGKTGLGLYFSSVCARLHTNKDNPGRIALSNGSSLGGAVFTLLLP</sequence>
<dbReference type="Gene3D" id="3.30.565.10">
    <property type="entry name" value="Histidine kinase-like ATPase, C-terminal domain"/>
    <property type="match status" value="1"/>
</dbReference>
<evidence type="ECO:0000256" key="1">
    <source>
        <dbReference type="ARBA" id="ARBA00000085"/>
    </source>
</evidence>
<evidence type="ECO:0000313" key="5">
    <source>
        <dbReference type="EMBL" id="BAN36130.1"/>
    </source>
</evidence>
<dbReference type="InterPro" id="IPR003594">
    <property type="entry name" value="HATPase_dom"/>
</dbReference>
<reference evidence="5 6" key="1">
    <citation type="journal article" date="2012" name="Appl. Environ. Microbiol.">
        <title>Draft genome sequence of a psychrotolerant sulfur-oxidizing bacterium, Sulfuricella denitrificans skB26, and proteomic insights into cold adaptation.</title>
        <authorList>
            <person name="Watanabe T."/>
            <person name="Kojima H."/>
            <person name="Fukui M."/>
        </authorList>
    </citation>
    <scope>NUCLEOTIDE SEQUENCE [LARGE SCALE GENOMIC DNA]</scope>
    <source>
        <strain evidence="6">skB26</strain>
    </source>
</reference>
<dbReference type="Proteomes" id="UP000015559">
    <property type="component" value="Chromosome"/>
</dbReference>
<feature type="domain" description="Histidine kinase" evidence="4">
    <location>
        <begin position="27"/>
        <end position="243"/>
    </location>
</feature>
<keyword evidence="3" id="KW-0597">Phosphoprotein</keyword>
<dbReference type="InterPro" id="IPR036890">
    <property type="entry name" value="HATPase_C_sf"/>
</dbReference>
<proteinExistence type="predicted"/>
<name>S6AAP2_SULDS</name>
<dbReference type="AlphaFoldDB" id="S6AAP2"/>
<dbReference type="InterPro" id="IPR004358">
    <property type="entry name" value="Sig_transdc_His_kin-like_C"/>
</dbReference>
<dbReference type="EMBL" id="AP013066">
    <property type="protein sequence ID" value="BAN36130.1"/>
    <property type="molecule type" value="Genomic_DNA"/>
</dbReference>
<keyword evidence="5" id="KW-0418">Kinase</keyword>